<dbReference type="InterPro" id="IPR004878">
    <property type="entry name" value="Otopetrin"/>
</dbReference>
<feature type="transmembrane region" description="Helical" evidence="11">
    <location>
        <begin position="345"/>
        <end position="365"/>
    </location>
</feature>
<gene>
    <name evidence="12" type="ORF">HHI36_010572</name>
</gene>
<comment type="similarity">
    <text evidence="2">Belongs to the otopetrin family.</text>
</comment>
<evidence type="ECO:0000256" key="5">
    <source>
        <dbReference type="ARBA" id="ARBA00022692"/>
    </source>
</evidence>
<feature type="transmembrane region" description="Helical" evidence="11">
    <location>
        <begin position="540"/>
        <end position="560"/>
    </location>
</feature>
<evidence type="ECO:0000256" key="4">
    <source>
        <dbReference type="ARBA" id="ARBA00022475"/>
    </source>
</evidence>
<evidence type="ECO:0000256" key="10">
    <source>
        <dbReference type="ARBA" id="ARBA00023303"/>
    </source>
</evidence>
<feature type="transmembrane region" description="Helical" evidence="11">
    <location>
        <begin position="424"/>
        <end position="444"/>
    </location>
</feature>
<evidence type="ECO:0000256" key="2">
    <source>
        <dbReference type="ARBA" id="ARBA00006513"/>
    </source>
</evidence>
<feature type="transmembrane region" description="Helical" evidence="11">
    <location>
        <begin position="247"/>
        <end position="269"/>
    </location>
</feature>
<feature type="transmembrane region" description="Helical" evidence="11">
    <location>
        <begin position="581"/>
        <end position="598"/>
    </location>
</feature>
<dbReference type="PANTHER" id="PTHR21522:SF30">
    <property type="entry name" value="GH01206P"/>
    <property type="match status" value="1"/>
</dbReference>
<accession>A0ABD2MJC3</accession>
<keyword evidence="13" id="KW-1185">Reference proteome</keyword>
<feature type="transmembrane region" description="Helical" evidence="11">
    <location>
        <begin position="464"/>
        <end position="486"/>
    </location>
</feature>
<feature type="transmembrane region" description="Helical" evidence="11">
    <location>
        <begin position="210"/>
        <end position="227"/>
    </location>
</feature>
<organism evidence="12 13">
    <name type="scientific">Cryptolaemus montrouzieri</name>
    <dbReference type="NCBI Taxonomy" id="559131"/>
    <lineage>
        <taxon>Eukaryota</taxon>
        <taxon>Metazoa</taxon>
        <taxon>Ecdysozoa</taxon>
        <taxon>Arthropoda</taxon>
        <taxon>Hexapoda</taxon>
        <taxon>Insecta</taxon>
        <taxon>Pterygota</taxon>
        <taxon>Neoptera</taxon>
        <taxon>Endopterygota</taxon>
        <taxon>Coleoptera</taxon>
        <taxon>Polyphaga</taxon>
        <taxon>Cucujiformia</taxon>
        <taxon>Coccinelloidea</taxon>
        <taxon>Coccinellidae</taxon>
        <taxon>Scymninae</taxon>
        <taxon>Scymnini</taxon>
        <taxon>Cryptolaemus</taxon>
    </lineage>
</organism>
<keyword evidence="9 11" id="KW-0472">Membrane</keyword>
<proteinExistence type="inferred from homology"/>
<dbReference type="GO" id="GO:0005886">
    <property type="term" value="C:plasma membrane"/>
    <property type="evidence" value="ECO:0007669"/>
    <property type="project" value="UniProtKB-SubCell"/>
</dbReference>
<evidence type="ECO:0000256" key="8">
    <source>
        <dbReference type="ARBA" id="ARBA00023065"/>
    </source>
</evidence>
<dbReference type="AlphaFoldDB" id="A0ABD2MJC3"/>
<dbReference type="Proteomes" id="UP001516400">
    <property type="component" value="Unassembled WGS sequence"/>
</dbReference>
<dbReference type="Pfam" id="PF03189">
    <property type="entry name" value="Otopetrin"/>
    <property type="match status" value="1"/>
</dbReference>
<keyword evidence="4" id="KW-1003">Cell membrane</keyword>
<keyword evidence="3" id="KW-0813">Transport</keyword>
<evidence type="ECO:0000256" key="1">
    <source>
        <dbReference type="ARBA" id="ARBA00004651"/>
    </source>
</evidence>
<feature type="transmembrane region" description="Helical" evidence="11">
    <location>
        <begin position="281"/>
        <end position="303"/>
    </location>
</feature>
<dbReference type="EMBL" id="JABFTP020000001">
    <property type="protein sequence ID" value="KAL3266395.1"/>
    <property type="molecule type" value="Genomic_DNA"/>
</dbReference>
<feature type="transmembrane region" description="Helical" evidence="11">
    <location>
        <begin position="507"/>
        <end position="528"/>
    </location>
</feature>
<sequence>MDTVQEESSYLAIGRETSNFLSMEQHPNRLTVNDTVERHNSLPMARRSSDIIAALRRPSQAMALSAAHAIMNQRRYLSGLFNNHGGSQRSITEYGKEENEDFKKDMRANRQLGNDALTTILSAFYAKLLVVLGIAFPITEILSKEVSASFYQGFYLYLYLGSISFLVIIYTTVSKEKALHSLLNSVQNGSKLGQVPMRTKNNHSKRYGSFYLRLGAIAFGVGSMVYSGLEFVRYFEAKRYSKCNANVLHAIIPGARTVLTLLQMQFIFLSSKDMELRKIKILARFGLMHMIATDLCEWLYVLVEETKHEMIHLAEHHNDTETLIHEKFCQEELLMGSLVTNASPFLFPCTIEYSLICAVILFEMWKKMRAFTVKKHKTKSDDKKSANASRGEESVVYLFNQLEGGSVNSENHLTVDCSSAHKGLFAGIMVIVLTIISLIMFFVLTREPGKSEDSKRSRQIMAQFEVNAVELILYVITSLATIVAMVQMRSLKYERKVGVEGPTGIGLDNSLLVVAQTGVFIYSMFSIIGDSFTMKDNLSVSLLAEVFSFIQTSLQTIFVLDCWWRRCVNYEQTLKKPGRELVTFLIIANMALWTINSLEKNKAEFSPDQLLFFGDWAWTIITHISMPLAIFYRFHSTICLFEIWKNAYKMKSSLRPPILTLN</sequence>
<feature type="transmembrane region" description="Helical" evidence="11">
    <location>
        <begin position="156"/>
        <end position="173"/>
    </location>
</feature>
<keyword evidence="5 11" id="KW-0812">Transmembrane</keyword>
<comment type="subcellular location">
    <subcellularLocation>
        <location evidence="1">Cell membrane</location>
        <topology evidence="1">Multi-pass membrane protein</topology>
    </subcellularLocation>
</comment>
<keyword evidence="10" id="KW-0407">Ion channel</keyword>
<comment type="caution">
    <text evidence="12">The sequence shown here is derived from an EMBL/GenBank/DDBJ whole genome shotgun (WGS) entry which is preliminary data.</text>
</comment>
<evidence type="ECO:0000256" key="6">
    <source>
        <dbReference type="ARBA" id="ARBA00022781"/>
    </source>
</evidence>
<evidence type="ECO:0000256" key="9">
    <source>
        <dbReference type="ARBA" id="ARBA00023136"/>
    </source>
</evidence>
<name>A0ABD2MJC3_9CUCU</name>
<evidence type="ECO:0000256" key="11">
    <source>
        <dbReference type="SAM" id="Phobius"/>
    </source>
</evidence>
<dbReference type="GO" id="GO:0015252">
    <property type="term" value="F:proton channel activity"/>
    <property type="evidence" value="ECO:0007669"/>
    <property type="project" value="UniProtKB-ARBA"/>
</dbReference>
<evidence type="ECO:0000256" key="7">
    <source>
        <dbReference type="ARBA" id="ARBA00022989"/>
    </source>
</evidence>
<keyword evidence="7 11" id="KW-1133">Transmembrane helix</keyword>
<evidence type="ECO:0000256" key="3">
    <source>
        <dbReference type="ARBA" id="ARBA00022448"/>
    </source>
</evidence>
<reference evidence="12 13" key="1">
    <citation type="journal article" date="2021" name="BMC Biol.">
        <title>Horizontally acquired antibacterial genes associated with adaptive radiation of ladybird beetles.</title>
        <authorList>
            <person name="Li H.S."/>
            <person name="Tang X.F."/>
            <person name="Huang Y.H."/>
            <person name="Xu Z.Y."/>
            <person name="Chen M.L."/>
            <person name="Du X.Y."/>
            <person name="Qiu B.Y."/>
            <person name="Chen P.T."/>
            <person name="Zhang W."/>
            <person name="Slipinski A."/>
            <person name="Escalona H.E."/>
            <person name="Waterhouse R.M."/>
            <person name="Zwick A."/>
            <person name="Pang H."/>
        </authorList>
    </citation>
    <scope>NUCLEOTIDE SEQUENCE [LARGE SCALE GENOMIC DNA]</scope>
    <source>
        <strain evidence="12">SYSU2018</strain>
    </source>
</reference>
<evidence type="ECO:0000313" key="12">
    <source>
        <dbReference type="EMBL" id="KAL3266395.1"/>
    </source>
</evidence>
<evidence type="ECO:0000313" key="13">
    <source>
        <dbReference type="Proteomes" id="UP001516400"/>
    </source>
</evidence>
<keyword evidence="6" id="KW-0375">Hydrogen ion transport</keyword>
<feature type="transmembrane region" description="Helical" evidence="11">
    <location>
        <begin position="610"/>
        <end position="632"/>
    </location>
</feature>
<dbReference type="PANTHER" id="PTHR21522">
    <property type="entry name" value="PROTON CHANNEL OTOP"/>
    <property type="match status" value="1"/>
</dbReference>
<feature type="transmembrane region" description="Helical" evidence="11">
    <location>
        <begin position="116"/>
        <end position="136"/>
    </location>
</feature>
<keyword evidence="8" id="KW-0406">Ion transport</keyword>
<protein>
    <submittedName>
        <fullName evidence="12">Uncharacterized protein</fullName>
    </submittedName>
</protein>